<dbReference type="Proteomes" id="UP000279384">
    <property type="component" value="Unassembled WGS sequence"/>
</dbReference>
<organism evidence="3 4">
    <name type="scientific">Vogesella indigofera</name>
    <name type="common">Pseudomonas indigofera</name>
    <dbReference type="NCBI Taxonomy" id="45465"/>
    <lineage>
        <taxon>Bacteria</taxon>
        <taxon>Pseudomonadati</taxon>
        <taxon>Pseudomonadota</taxon>
        <taxon>Betaproteobacteria</taxon>
        <taxon>Neisseriales</taxon>
        <taxon>Chromobacteriaceae</taxon>
        <taxon>Vogesella</taxon>
    </lineage>
</organism>
<comment type="caution">
    <text evidence="3">The sequence shown here is derived from an EMBL/GenBank/DDBJ whole genome shotgun (WGS) entry which is preliminary data.</text>
</comment>
<evidence type="ECO:0000313" key="5">
    <source>
        <dbReference type="Proteomes" id="UP001221566"/>
    </source>
</evidence>
<dbReference type="AlphaFoldDB" id="A0A495BHP0"/>
<dbReference type="InterPro" id="IPR018720">
    <property type="entry name" value="DUF2249"/>
</dbReference>
<dbReference type="EMBL" id="JAQQKY010000003">
    <property type="protein sequence ID" value="MDC7690599.1"/>
    <property type="molecule type" value="Genomic_DNA"/>
</dbReference>
<protein>
    <submittedName>
        <fullName evidence="2">DUF2249 domain-containing protein</fullName>
    </submittedName>
    <submittedName>
        <fullName evidence="3">Uncharacterized protein DUF2249</fullName>
    </submittedName>
</protein>
<evidence type="ECO:0000259" key="1">
    <source>
        <dbReference type="Pfam" id="PF10006"/>
    </source>
</evidence>
<reference evidence="2 5" key="2">
    <citation type="submission" date="2023-01" db="EMBL/GenBank/DDBJ databases">
        <title>Novel species of the genus Vogesella isolated from rivers.</title>
        <authorList>
            <person name="Lu H."/>
        </authorList>
    </citation>
    <scope>NUCLEOTIDE SEQUENCE [LARGE SCALE GENOMIC DNA]</scope>
    <source>
        <strain evidence="2 5">SH7W</strain>
    </source>
</reference>
<dbReference type="Pfam" id="PF10006">
    <property type="entry name" value="DUF2249"/>
    <property type="match status" value="1"/>
</dbReference>
<dbReference type="Proteomes" id="UP001221566">
    <property type="component" value="Unassembled WGS sequence"/>
</dbReference>
<dbReference type="RefSeq" id="WP_170152084.1">
    <property type="nucleotide sequence ID" value="NZ_JAQQKY010000003.1"/>
</dbReference>
<keyword evidence="5" id="KW-1185">Reference proteome</keyword>
<evidence type="ECO:0000313" key="3">
    <source>
        <dbReference type="EMBL" id="RKQ60869.1"/>
    </source>
</evidence>
<evidence type="ECO:0000313" key="4">
    <source>
        <dbReference type="Proteomes" id="UP000279384"/>
    </source>
</evidence>
<dbReference type="EMBL" id="RBID01000011">
    <property type="protein sequence ID" value="RKQ60869.1"/>
    <property type="molecule type" value="Genomic_DNA"/>
</dbReference>
<reference evidence="3 4" key="1">
    <citation type="submission" date="2018-10" db="EMBL/GenBank/DDBJ databases">
        <title>Genomic Encyclopedia of Type Strains, Phase IV (KMG-IV): sequencing the most valuable type-strain genomes for metagenomic binning, comparative biology and taxonomic classification.</title>
        <authorList>
            <person name="Goeker M."/>
        </authorList>
    </citation>
    <scope>NUCLEOTIDE SEQUENCE [LARGE SCALE GENOMIC DNA]</scope>
    <source>
        <strain evidence="3 4">DSM 3303</strain>
    </source>
</reference>
<proteinExistence type="predicted"/>
<feature type="domain" description="DUF2249" evidence="1">
    <location>
        <begin position="5"/>
        <end position="54"/>
    </location>
</feature>
<evidence type="ECO:0000313" key="2">
    <source>
        <dbReference type="EMBL" id="MDC7690599.1"/>
    </source>
</evidence>
<gene>
    <name evidence="3" type="ORF">C8E02_0626</name>
    <name evidence="2" type="ORF">PQU93_07355</name>
</gene>
<name>A0A495BHP0_VOGIN</name>
<accession>A0A495BHP0</accession>
<sequence>MSPRDLRGLVPPEPMEIILDDVDNGSSGQQLAYVLPHFPGPLIPLLQQRKVSFDSEMLPDMSGVVLKLVLP</sequence>